<evidence type="ECO:0000313" key="1">
    <source>
        <dbReference type="EMBL" id="CAE0634577.1"/>
    </source>
</evidence>
<dbReference type="PANTHER" id="PTHR13192:SF3">
    <property type="entry name" value="COBALAMIN TRAFFICKING PROTEIN CBLD"/>
    <property type="match status" value="1"/>
</dbReference>
<proteinExistence type="predicted"/>
<dbReference type="AlphaFoldDB" id="A0A7S3XWY3"/>
<dbReference type="InterPro" id="IPR019362">
    <property type="entry name" value="MMADHC"/>
</dbReference>
<dbReference type="EMBL" id="HBIU01028844">
    <property type="protein sequence ID" value="CAE0634577.1"/>
    <property type="molecule type" value="Transcribed_RNA"/>
</dbReference>
<organism evidence="1">
    <name type="scientific">Heterosigma akashiwo</name>
    <name type="common">Chromophytic alga</name>
    <name type="synonym">Heterosigma carterae</name>
    <dbReference type="NCBI Taxonomy" id="2829"/>
    <lineage>
        <taxon>Eukaryota</taxon>
        <taxon>Sar</taxon>
        <taxon>Stramenopiles</taxon>
        <taxon>Ochrophyta</taxon>
        <taxon>Raphidophyceae</taxon>
        <taxon>Chattonellales</taxon>
        <taxon>Chattonellaceae</taxon>
        <taxon>Heterosigma</taxon>
    </lineage>
</organism>
<dbReference type="PANTHER" id="PTHR13192">
    <property type="entry name" value="MY011 PROTEIN"/>
    <property type="match status" value="1"/>
</dbReference>
<reference evidence="1" key="1">
    <citation type="submission" date="2021-01" db="EMBL/GenBank/DDBJ databases">
        <authorList>
            <person name="Corre E."/>
            <person name="Pelletier E."/>
            <person name="Niang G."/>
            <person name="Scheremetjew M."/>
            <person name="Finn R."/>
            <person name="Kale V."/>
            <person name="Holt S."/>
            <person name="Cochrane G."/>
            <person name="Meng A."/>
            <person name="Brown T."/>
            <person name="Cohen L."/>
        </authorList>
    </citation>
    <scope>NUCLEOTIDE SEQUENCE</scope>
    <source>
        <strain evidence="1">CCMP3107</strain>
    </source>
</reference>
<accession>A0A7S3XWY3</accession>
<gene>
    <name evidence="1" type="ORF">HAKA00212_LOCUS13295</name>
</gene>
<protein>
    <recommendedName>
        <fullName evidence="2">Methylmalonic aciduria and homocystinuria type D protein</fullName>
    </recommendedName>
</protein>
<evidence type="ECO:0008006" key="2">
    <source>
        <dbReference type="Google" id="ProtNLM"/>
    </source>
</evidence>
<dbReference type="GO" id="GO:0009235">
    <property type="term" value="P:cobalamin metabolic process"/>
    <property type="evidence" value="ECO:0007669"/>
    <property type="project" value="InterPro"/>
</dbReference>
<sequence length="191" mass="21575">MMDHSALPASTRQREQHMLQPPRMTKDGLEVSVHIAPKALIRELKFIFRDKSFESGCLAIPTCQKSQEDLVNMGEDVEFEKDRCLNVFSDWARHVCERLATQGHWADFIDPCSGLPMLSPNNNSVYSEVEGMQLLLRYSVLNAGMCRVLLHPVWGSAVYPATLFTTAPHEAVAEVLEEFYQIEDEGMVTMG</sequence>
<dbReference type="Pfam" id="PF10229">
    <property type="entry name" value="MMADHC"/>
    <property type="match status" value="1"/>
</dbReference>
<name>A0A7S3XWY3_HETAK</name>